<evidence type="ECO:0000259" key="2">
    <source>
        <dbReference type="Pfam" id="PF00534"/>
    </source>
</evidence>
<dbReference type="InterPro" id="IPR001296">
    <property type="entry name" value="Glyco_trans_1"/>
</dbReference>
<reference evidence="3 4" key="1">
    <citation type="submission" date="2019-06" db="EMBL/GenBank/DDBJ databases">
        <title>Echinicola alkalisoli sp. nov. isolated from saline soil.</title>
        <authorList>
            <person name="Sun J.-Q."/>
            <person name="Xu L."/>
        </authorList>
    </citation>
    <scope>NUCLEOTIDE SEQUENCE [LARGE SCALE GENOMIC DNA]</scope>
    <source>
        <strain evidence="3 4">LN3S3</strain>
    </source>
</reference>
<organism evidence="3 4">
    <name type="scientific">Echinicola soli</name>
    <dbReference type="NCBI Taxonomy" id="2591634"/>
    <lineage>
        <taxon>Bacteria</taxon>
        <taxon>Pseudomonadati</taxon>
        <taxon>Bacteroidota</taxon>
        <taxon>Cytophagia</taxon>
        <taxon>Cytophagales</taxon>
        <taxon>Cyclobacteriaceae</taxon>
        <taxon>Echinicola</taxon>
    </lineage>
</organism>
<dbReference type="Proteomes" id="UP000316614">
    <property type="component" value="Chromosome"/>
</dbReference>
<protein>
    <submittedName>
        <fullName evidence="3">Glycosyltransferase family 4 protein</fullName>
    </submittedName>
</protein>
<sequence>MIGDSRKIVIIDIYYLHVAQTGIRTYTESLLEAVESLKGGGDFEYIISPEYSSLKSNTFFKGKTPKWKNLLFQLLYFLRKAVVLPILTYWHRSDLVFSPDILSPLWAKGMKVSVLHDAFFWENPDHYNPRWRKYFLALLKVSLRKNAQVVTITQHSKKQLQKYLNISGLPIHVVYPATNVVAKPATPSKSLLSAPYFLHVGVMEKRKNLVTLIKAFDHFLKTSSHDEYKLVLVGQRGPRKELDDYDNVSQEVDRLGLRDQVVLPGFVSRGALESYYQHAFVYIFPSLNEGFGMPVLEAFSYKLPVIVSRQGALMEVGGDAVSCPVDNSPKAFSKEMQRVVEDPKLRKTLIEKGNKRLTCFSGKQFLVDLEACFSKVLRG</sequence>
<keyword evidence="4" id="KW-1185">Reference proteome</keyword>
<evidence type="ECO:0000256" key="1">
    <source>
        <dbReference type="ARBA" id="ARBA00022679"/>
    </source>
</evidence>
<dbReference type="CDD" id="cd03809">
    <property type="entry name" value="GT4_MtfB-like"/>
    <property type="match status" value="1"/>
</dbReference>
<accession>A0A514CEY2</accession>
<evidence type="ECO:0000313" key="3">
    <source>
        <dbReference type="EMBL" id="QDH78382.1"/>
    </source>
</evidence>
<evidence type="ECO:0000313" key="4">
    <source>
        <dbReference type="Proteomes" id="UP000316614"/>
    </source>
</evidence>
<dbReference type="OrthoDB" id="9801609at2"/>
<dbReference type="RefSeq" id="WP_141613638.1">
    <property type="nucleotide sequence ID" value="NZ_CP041253.1"/>
</dbReference>
<dbReference type="Pfam" id="PF00534">
    <property type="entry name" value="Glycos_transf_1"/>
    <property type="match status" value="1"/>
</dbReference>
<dbReference type="KEGG" id="echi:FKX85_04735"/>
<dbReference type="GO" id="GO:0009103">
    <property type="term" value="P:lipopolysaccharide biosynthetic process"/>
    <property type="evidence" value="ECO:0007669"/>
    <property type="project" value="TreeGrafter"/>
</dbReference>
<proteinExistence type="predicted"/>
<dbReference type="PANTHER" id="PTHR46401:SF2">
    <property type="entry name" value="GLYCOSYLTRANSFERASE WBBK-RELATED"/>
    <property type="match status" value="1"/>
</dbReference>
<dbReference type="Gene3D" id="3.40.50.2000">
    <property type="entry name" value="Glycogen Phosphorylase B"/>
    <property type="match status" value="1"/>
</dbReference>
<gene>
    <name evidence="3" type="ORF">FKX85_04735</name>
</gene>
<dbReference type="PANTHER" id="PTHR46401">
    <property type="entry name" value="GLYCOSYLTRANSFERASE WBBK-RELATED"/>
    <property type="match status" value="1"/>
</dbReference>
<feature type="domain" description="Glycosyl transferase family 1" evidence="2">
    <location>
        <begin position="194"/>
        <end position="356"/>
    </location>
</feature>
<dbReference type="SUPFAM" id="SSF53756">
    <property type="entry name" value="UDP-Glycosyltransferase/glycogen phosphorylase"/>
    <property type="match status" value="1"/>
</dbReference>
<dbReference type="AlphaFoldDB" id="A0A514CEY2"/>
<keyword evidence="1 3" id="KW-0808">Transferase</keyword>
<name>A0A514CEY2_9BACT</name>
<dbReference type="EMBL" id="CP041253">
    <property type="protein sequence ID" value="QDH78382.1"/>
    <property type="molecule type" value="Genomic_DNA"/>
</dbReference>
<dbReference type="GO" id="GO:0016757">
    <property type="term" value="F:glycosyltransferase activity"/>
    <property type="evidence" value="ECO:0007669"/>
    <property type="project" value="InterPro"/>
</dbReference>